<dbReference type="Gene3D" id="3.40.50.300">
    <property type="entry name" value="P-loop containing nucleotide triphosphate hydrolases"/>
    <property type="match status" value="2"/>
</dbReference>
<keyword evidence="4 9" id="KW-0067">ATP-binding</keyword>
<dbReference type="GO" id="GO:0005829">
    <property type="term" value="C:cytosol"/>
    <property type="evidence" value="ECO:0007669"/>
    <property type="project" value="TreeGrafter"/>
</dbReference>
<evidence type="ECO:0000259" key="10">
    <source>
        <dbReference type="PROSITE" id="PS51198"/>
    </source>
</evidence>
<dbReference type="Proteomes" id="UP000580839">
    <property type="component" value="Unassembled WGS sequence"/>
</dbReference>
<dbReference type="AlphaFoldDB" id="A0A849SNK7"/>
<dbReference type="PANTHER" id="PTHR11070">
    <property type="entry name" value="UVRD / RECB / PCRA DNA HELICASE FAMILY MEMBER"/>
    <property type="match status" value="1"/>
</dbReference>
<dbReference type="EC" id="5.6.2.4" evidence="7"/>
<evidence type="ECO:0000256" key="1">
    <source>
        <dbReference type="ARBA" id="ARBA00022741"/>
    </source>
</evidence>
<dbReference type="GO" id="GO:0000725">
    <property type="term" value="P:recombinational repair"/>
    <property type="evidence" value="ECO:0007669"/>
    <property type="project" value="TreeGrafter"/>
</dbReference>
<dbReference type="GO" id="GO:0016787">
    <property type="term" value="F:hydrolase activity"/>
    <property type="evidence" value="ECO:0007669"/>
    <property type="project" value="UniProtKB-UniRule"/>
</dbReference>
<dbReference type="EMBL" id="JABFRW010000120">
    <property type="protein sequence ID" value="NOT34437.1"/>
    <property type="molecule type" value="Genomic_DNA"/>
</dbReference>
<accession>A0A849SNK7</accession>
<evidence type="ECO:0000256" key="2">
    <source>
        <dbReference type="ARBA" id="ARBA00022801"/>
    </source>
</evidence>
<dbReference type="InterPro" id="IPR014016">
    <property type="entry name" value="UvrD-like_ATP-bd"/>
</dbReference>
<name>A0A849SNK7_UNCEI</name>
<evidence type="ECO:0000256" key="9">
    <source>
        <dbReference type="PROSITE-ProRule" id="PRU00560"/>
    </source>
</evidence>
<proteinExistence type="predicted"/>
<gene>
    <name evidence="11" type="ORF">HOP12_09735</name>
</gene>
<dbReference type="Gene3D" id="1.10.486.10">
    <property type="entry name" value="PCRA, domain 4"/>
    <property type="match status" value="1"/>
</dbReference>
<evidence type="ECO:0000256" key="5">
    <source>
        <dbReference type="ARBA" id="ARBA00023235"/>
    </source>
</evidence>
<organism evidence="11 12">
    <name type="scientific">Eiseniibacteriota bacterium</name>
    <dbReference type="NCBI Taxonomy" id="2212470"/>
    <lineage>
        <taxon>Bacteria</taxon>
        <taxon>Candidatus Eiseniibacteriota</taxon>
    </lineage>
</organism>
<evidence type="ECO:0000313" key="12">
    <source>
        <dbReference type="Proteomes" id="UP000580839"/>
    </source>
</evidence>
<evidence type="ECO:0000256" key="6">
    <source>
        <dbReference type="ARBA" id="ARBA00034617"/>
    </source>
</evidence>
<dbReference type="GO" id="GO:0043138">
    <property type="term" value="F:3'-5' DNA helicase activity"/>
    <property type="evidence" value="ECO:0007669"/>
    <property type="project" value="UniProtKB-EC"/>
</dbReference>
<keyword evidence="5" id="KW-0413">Isomerase</keyword>
<dbReference type="InterPro" id="IPR027417">
    <property type="entry name" value="P-loop_NTPase"/>
</dbReference>
<sequence length="663" mass="73558">MSSPLDQPYDLNAPWNLRVSGTQVLPLINGEFQVLRVSAGPGTGKTFGLRRRVLRILHPAGLAVSPNRVLVCAFNRAIARDLADEIKEELRPHELGLPRIKTIHGLCAELARLAPRTLLPEEEEAMLFDICEEYPQLRGAVTRSLKKAVRALRDHEAGTADHPALAQAARRWLGDHGTELVGDLPRAVERRFANGDFADIGYDHVIVDEFQDLTEVEAKVVVRLVAPGGSLVVLGDRKQSIYSFRGNDRRGLDAITDLVTQPITNHTMNECQRCPEHIVALANAVVALENEPLTSATDRVAQLHHVHFKSPESESEGIAAEVARVFDAFPKEKHLVLVTRRDWGYALRERIRQLEPRANARTIFAEDILETWPAREAFLFLSILADSSDAVALRDWISYRPPNAQGKKFKAPNRNAGVYRHLRRDGGVLSLGRVRQLVESGEIRGTGRAIVQARLRRLVELVDALPLIVDPQALVQHILAPDQWISFSGPTAEMAREDLGRLFREATAICAETTDVTLSKIVRALRYRIATRQSIGDDGGAGVKIVTLWGAKGLTADHVFVLGLIDQALPGPFDTDTAGLSEGEHLDEQRRLLYVSLTRAKKTLVLSRPTKVRSGDVQALGLAEAPGRGWWREVRLCRFLEDLPRGALPDSVAFEHWSRVNIS</sequence>
<dbReference type="GO" id="GO:0003677">
    <property type="term" value="F:DNA binding"/>
    <property type="evidence" value="ECO:0007669"/>
    <property type="project" value="InterPro"/>
</dbReference>
<comment type="catalytic activity">
    <reaction evidence="8">
        <text>ATP + H2O = ADP + phosphate + H(+)</text>
        <dbReference type="Rhea" id="RHEA:13065"/>
        <dbReference type="ChEBI" id="CHEBI:15377"/>
        <dbReference type="ChEBI" id="CHEBI:15378"/>
        <dbReference type="ChEBI" id="CHEBI:30616"/>
        <dbReference type="ChEBI" id="CHEBI:43474"/>
        <dbReference type="ChEBI" id="CHEBI:456216"/>
        <dbReference type="EC" id="5.6.2.4"/>
    </reaction>
</comment>
<evidence type="ECO:0000256" key="3">
    <source>
        <dbReference type="ARBA" id="ARBA00022806"/>
    </source>
</evidence>
<dbReference type="Pfam" id="PF13245">
    <property type="entry name" value="AAA_19"/>
    <property type="match status" value="1"/>
</dbReference>
<keyword evidence="2 9" id="KW-0378">Hydrolase</keyword>
<feature type="domain" description="UvrD-like helicase ATP-binding" evidence="10">
    <location>
        <begin position="18"/>
        <end position="275"/>
    </location>
</feature>
<comment type="caution">
    <text evidence="11">The sequence shown here is derived from an EMBL/GenBank/DDBJ whole genome shotgun (WGS) entry which is preliminary data.</text>
</comment>
<keyword evidence="1 9" id="KW-0547">Nucleotide-binding</keyword>
<keyword evidence="3 9" id="KW-0347">Helicase</keyword>
<evidence type="ECO:0000256" key="7">
    <source>
        <dbReference type="ARBA" id="ARBA00034808"/>
    </source>
</evidence>
<dbReference type="InterPro" id="IPR014017">
    <property type="entry name" value="DNA_helicase_UvrD-like_C"/>
</dbReference>
<reference evidence="11 12" key="1">
    <citation type="submission" date="2020-04" db="EMBL/GenBank/DDBJ databases">
        <title>Metagenomic profiling of ammonia- and methane-oxidizing microorganisms in a Dutch drinking water treatment plant.</title>
        <authorList>
            <person name="Poghosyan L."/>
            <person name="Leucker S."/>
        </authorList>
    </citation>
    <scope>NUCLEOTIDE SEQUENCE [LARGE SCALE GENOMIC DNA]</scope>
    <source>
        <strain evidence="11">S-RSF-IL-03</strain>
    </source>
</reference>
<dbReference type="PANTHER" id="PTHR11070:SF2">
    <property type="entry name" value="ATP-DEPENDENT DNA HELICASE SRS2"/>
    <property type="match status" value="1"/>
</dbReference>
<evidence type="ECO:0000256" key="8">
    <source>
        <dbReference type="ARBA" id="ARBA00048988"/>
    </source>
</evidence>
<evidence type="ECO:0000256" key="4">
    <source>
        <dbReference type="ARBA" id="ARBA00022840"/>
    </source>
</evidence>
<dbReference type="GO" id="GO:0005524">
    <property type="term" value="F:ATP binding"/>
    <property type="evidence" value="ECO:0007669"/>
    <property type="project" value="UniProtKB-UniRule"/>
</dbReference>
<dbReference type="PROSITE" id="PS51198">
    <property type="entry name" value="UVRD_HELICASE_ATP_BIND"/>
    <property type="match status" value="1"/>
</dbReference>
<dbReference type="Pfam" id="PF13361">
    <property type="entry name" value="UvrD_C"/>
    <property type="match status" value="1"/>
</dbReference>
<evidence type="ECO:0000313" key="11">
    <source>
        <dbReference type="EMBL" id="NOT34437.1"/>
    </source>
</evidence>
<feature type="binding site" evidence="9">
    <location>
        <begin position="39"/>
        <end position="46"/>
    </location>
    <ligand>
        <name>ATP</name>
        <dbReference type="ChEBI" id="CHEBI:30616"/>
    </ligand>
</feature>
<protein>
    <recommendedName>
        <fullName evidence="7">DNA 3'-5' helicase</fullName>
        <ecNumber evidence="7">5.6.2.4</ecNumber>
    </recommendedName>
</protein>
<dbReference type="InterPro" id="IPR000212">
    <property type="entry name" value="DNA_helicase_UvrD/REP"/>
</dbReference>
<dbReference type="SUPFAM" id="SSF52540">
    <property type="entry name" value="P-loop containing nucleoside triphosphate hydrolases"/>
    <property type="match status" value="1"/>
</dbReference>
<comment type="catalytic activity">
    <reaction evidence="6">
        <text>Couples ATP hydrolysis with the unwinding of duplex DNA by translocating in the 3'-5' direction.</text>
        <dbReference type="EC" id="5.6.2.4"/>
    </reaction>
</comment>